<dbReference type="InterPro" id="IPR036116">
    <property type="entry name" value="FN3_sf"/>
</dbReference>
<dbReference type="PROSITE" id="PS50853">
    <property type="entry name" value="FN3"/>
    <property type="match status" value="1"/>
</dbReference>
<accession>X0WJ02</accession>
<organism evidence="2">
    <name type="scientific">marine sediment metagenome</name>
    <dbReference type="NCBI Taxonomy" id="412755"/>
    <lineage>
        <taxon>unclassified sequences</taxon>
        <taxon>metagenomes</taxon>
        <taxon>ecological metagenomes</taxon>
    </lineage>
</organism>
<dbReference type="InterPro" id="IPR024361">
    <property type="entry name" value="BACON"/>
</dbReference>
<dbReference type="CDD" id="cd00063">
    <property type="entry name" value="FN3"/>
    <property type="match status" value="1"/>
</dbReference>
<protein>
    <recommendedName>
        <fullName evidence="1">Fibronectin type-III domain-containing protein</fullName>
    </recommendedName>
</protein>
<proteinExistence type="predicted"/>
<feature type="domain" description="Fibronectin type-III" evidence="1">
    <location>
        <begin position="75"/>
        <end position="174"/>
    </location>
</feature>
<dbReference type="InterPro" id="IPR013783">
    <property type="entry name" value="Ig-like_fold"/>
</dbReference>
<dbReference type="SMART" id="SM00060">
    <property type="entry name" value="FN3"/>
    <property type="match status" value="1"/>
</dbReference>
<dbReference type="InterPro" id="IPR003961">
    <property type="entry name" value="FN3_dom"/>
</dbReference>
<dbReference type="EMBL" id="BARS01038598">
    <property type="protein sequence ID" value="GAG24453.1"/>
    <property type="molecule type" value="Genomic_DNA"/>
</dbReference>
<dbReference type="Pfam" id="PF19190">
    <property type="entry name" value="BACON_2"/>
    <property type="match status" value="1"/>
</dbReference>
<evidence type="ECO:0000259" key="1">
    <source>
        <dbReference type="PROSITE" id="PS50853"/>
    </source>
</evidence>
<sequence length="255" mass="27230">FNVANAGSGDLTWSVTDNQEWITTSPSSGTNYGSVNVSVSGNGLSTGNYSGTVTVSSNGGTGDVAVLMNVPADLPPVAVQLYEPTDITPSAMTLSWETSADTDFLSYKLYRGASATVDESSTLVTTITNRYTTEHIDGNLQDGTTYYYKLYVEDGAHQTTGSNVVSGTTLTEPGVWGSFATMAVDLKWISALTSIFVYAVGDSGKIYKWDGTSWTEEQSPTTERLSGVTIIAEDDIWISGEGGVWHYNGALWVQE</sequence>
<feature type="non-terminal residue" evidence="2">
    <location>
        <position position="255"/>
    </location>
</feature>
<feature type="non-terminal residue" evidence="2">
    <location>
        <position position="1"/>
    </location>
</feature>
<dbReference type="Gene3D" id="2.60.40.10">
    <property type="entry name" value="Immunoglobulins"/>
    <property type="match status" value="2"/>
</dbReference>
<comment type="caution">
    <text evidence="2">The sequence shown here is derived from an EMBL/GenBank/DDBJ whole genome shotgun (WGS) entry which is preliminary data.</text>
</comment>
<gene>
    <name evidence="2" type="ORF">S01H1_59048</name>
</gene>
<dbReference type="SUPFAM" id="SSF49265">
    <property type="entry name" value="Fibronectin type III"/>
    <property type="match status" value="1"/>
</dbReference>
<evidence type="ECO:0000313" key="2">
    <source>
        <dbReference type="EMBL" id="GAG24453.1"/>
    </source>
</evidence>
<dbReference type="AlphaFoldDB" id="X0WJ02"/>
<name>X0WJ02_9ZZZZ</name>
<reference evidence="2" key="1">
    <citation type="journal article" date="2014" name="Front. Microbiol.">
        <title>High frequency of phylogenetically diverse reductive dehalogenase-homologous genes in deep subseafloor sedimentary metagenomes.</title>
        <authorList>
            <person name="Kawai M."/>
            <person name="Futagami T."/>
            <person name="Toyoda A."/>
            <person name="Takaki Y."/>
            <person name="Nishi S."/>
            <person name="Hori S."/>
            <person name="Arai W."/>
            <person name="Tsubouchi T."/>
            <person name="Morono Y."/>
            <person name="Uchiyama I."/>
            <person name="Ito T."/>
            <person name="Fujiyama A."/>
            <person name="Inagaki F."/>
            <person name="Takami H."/>
        </authorList>
    </citation>
    <scope>NUCLEOTIDE SEQUENCE</scope>
    <source>
        <strain evidence="2">Expedition CK06-06</strain>
    </source>
</reference>